<dbReference type="RefSeq" id="WP_299583173.1">
    <property type="nucleotide sequence ID" value="NZ_JBGMEL010000021.1"/>
</dbReference>
<accession>A0ABV4NS35</accession>
<dbReference type="PANTHER" id="PTHR37946">
    <property type="entry name" value="SLL1969 PROTEIN"/>
    <property type="match status" value="1"/>
</dbReference>
<gene>
    <name evidence="1" type="ORF">ACCI51_17345</name>
</gene>
<comment type="caution">
    <text evidence="1">The sequence shown here is derived from an EMBL/GenBank/DDBJ whole genome shotgun (WGS) entry which is preliminary data.</text>
</comment>
<proteinExistence type="predicted"/>
<dbReference type="SUPFAM" id="SSF53474">
    <property type="entry name" value="alpha/beta-Hydrolases"/>
    <property type="match status" value="1"/>
</dbReference>
<evidence type="ECO:0000313" key="2">
    <source>
        <dbReference type="Proteomes" id="UP001569414"/>
    </source>
</evidence>
<dbReference type="EMBL" id="JBGMEL010000021">
    <property type="protein sequence ID" value="MFA0792308.1"/>
    <property type="molecule type" value="Genomic_DNA"/>
</dbReference>
<protein>
    <submittedName>
        <fullName evidence="1">Esterase/lipase family protein</fullName>
    </submittedName>
</protein>
<dbReference type="Gene3D" id="3.40.50.1820">
    <property type="entry name" value="alpha/beta hydrolase"/>
    <property type="match status" value="1"/>
</dbReference>
<keyword evidence="2" id="KW-1185">Reference proteome</keyword>
<dbReference type="Proteomes" id="UP001569414">
    <property type="component" value="Unassembled WGS sequence"/>
</dbReference>
<dbReference type="PANTHER" id="PTHR37946:SF1">
    <property type="entry name" value="SLL1969 PROTEIN"/>
    <property type="match status" value="1"/>
</dbReference>
<evidence type="ECO:0000313" key="1">
    <source>
        <dbReference type="EMBL" id="MFA0792308.1"/>
    </source>
</evidence>
<reference evidence="1 2" key="1">
    <citation type="submission" date="2024-08" db="EMBL/GenBank/DDBJ databases">
        <authorList>
            <person name="Ishaq N."/>
        </authorList>
    </citation>
    <scope>NUCLEOTIDE SEQUENCE [LARGE SCALE GENOMIC DNA]</scope>
    <source>
        <strain evidence="1 2">JCM 30400</strain>
    </source>
</reference>
<name>A0ABV4NS35_9GAMM</name>
<dbReference type="InterPro" id="IPR029058">
    <property type="entry name" value="AB_hydrolase_fold"/>
</dbReference>
<sequence>MSPHTADGKAAINRTSMKKLLLTLTLLMGSILLGSLSANAHSACVILLHGLAKSDSSMAKLERAIGDAGYKTVNVDYPSTRFPIEQLAGSAIAPALDACVGHSEINFVTHSMGGILVRQYLSQVKIENLNRVVMLGPPNKGSEVVDKLGDFPGFEFAFGDAGLQLGTGELSVPNQLGRADFDVGIIAGTRSINLILSRLIPETDDGKVSVTSTKLEGMKDHLEMPVTHVFMMKDKKVIAQVLHYLEHGTFARSPPKSQAH</sequence>
<organism evidence="1 2">
    <name type="scientific">Microbulbifer echini</name>
    <dbReference type="NCBI Taxonomy" id="1529067"/>
    <lineage>
        <taxon>Bacteria</taxon>
        <taxon>Pseudomonadati</taxon>
        <taxon>Pseudomonadota</taxon>
        <taxon>Gammaproteobacteria</taxon>
        <taxon>Cellvibrionales</taxon>
        <taxon>Microbulbiferaceae</taxon>
        <taxon>Microbulbifer</taxon>
    </lineage>
</organism>